<evidence type="ECO:0000313" key="4">
    <source>
        <dbReference type="Proteomes" id="UP000281553"/>
    </source>
</evidence>
<dbReference type="InterPro" id="IPR013328">
    <property type="entry name" value="6PGD_dom2"/>
</dbReference>
<reference evidence="3 4" key="1">
    <citation type="submission" date="2018-11" db="EMBL/GenBank/DDBJ databases">
        <authorList>
            <consortium name="Pathogen Informatics"/>
        </authorList>
    </citation>
    <scope>NUCLEOTIDE SEQUENCE [LARGE SCALE GENOMIC DNA]</scope>
</reference>
<organism evidence="3 4">
    <name type="scientific">Dibothriocephalus latus</name>
    <name type="common">Fish tapeworm</name>
    <name type="synonym">Diphyllobothrium latum</name>
    <dbReference type="NCBI Taxonomy" id="60516"/>
    <lineage>
        <taxon>Eukaryota</taxon>
        <taxon>Metazoa</taxon>
        <taxon>Spiralia</taxon>
        <taxon>Lophotrochozoa</taxon>
        <taxon>Platyhelminthes</taxon>
        <taxon>Cestoda</taxon>
        <taxon>Eucestoda</taxon>
        <taxon>Diphyllobothriidea</taxon>
        <taxon>Diphyllobothriidae</taxon>
        <taxon>Dibothriocephalus</taxon>
    </lineage>
</organism>
<keyword evidence="1" id="KW-0520">NAD</keyword>
<dbReference type="EMBL" id="UYRU01075111">
    <property type="protein sequence ID" value="VDN25452.1"/>
    <property type="molecule type" value="Genomic_DNA"/>
</dbReference>
<protein>
    <recommendedName>
        <fullName evidence="2">Glycerol-3-phosphate dehydrogenase NAD-dependent C-terminal domain-containing protein</fullName>
    </recommendedName>
</protein>
<accession>A0A3P7Q0J3</accession>
<keyword evidence="4" id="KW-1185">Reference proteome</keyword>
<proteinExistence type="predicted"/>
<dbReference type="Pfam" id="PF07479">
    <property type="entry name" value="NAD_Gly3P_dh_C"/>
    <property type="match status" value="1"/>
</dbReference>
<dbReference type="PANTHER" id="PTHR11728">
    <property type="entry name" value="GLYCEROL-3-PHOSPHATE DEHYDROGENASE"/>
    <property type="match status" value="1"/>
</dbReference>
<evidence type="ECO:0000256" key="1">
    <source>
        <dbReference type="ARBA" id="ARBA00023027"/>
    </source>
</evidence>
<dbReference type="Proteomes" id="UP000281553">
    <property type="component" value="Unassembled WGS sequence"/>
</dbReference>
<name>A0A3P7Q0J3_DIBLA</name>
<dbReference type="GO" id="GO:0005829">
    <property type="term" value="C:cytosol"/>
    <property type="evidence" value="ECO:0007669"/>
    <property type="project" value="TreeGrafter"/>
</dbReference>
<dbReference type="AlphaFoldDB" id="A0A3P7Q0J3"/>
<dbReference type="SUPFAM" id="SSF48179">
    <property type="entry name" value="6-phosphogluconate dehydrogenase C-terminal domain-like"/>
    <property type="match status" value="1"/>
</dbReference>
<evidence type="ECO:0000259" key="2">
    <source>
        <dbReference type="Pfam" id="PF07479"/>
    </source>
</evidence>
<dbReference type="GO" id="GO:0047952">
    <property type="term" value="F:glycerol-3-phosphate dehydrogenase [NAD(P)+] activity"/>
    <property type="evidence" value="ECO:0007669"/>
    <property type="project" value="TreeGrafter"/>
</dbReference>
<dbReference type="InterPro" id="IPR008927">
    <property type="entry name" value="6-PGluconate_DH-like_C_sf"/>
</dbReference>
<dbReference type="InterPro" id="IPR006109">
    <property type="entry name" value="G3P_DH_NAD-dep_C"/>
</dbReference>
<dbReference type="GO" id="GO:0006072">
    <property type="term" value="P:glycerol-3-phosphate metabolic process"/>
    <property type="evidence" value="ECO:0007669"/>
    <property type="project" value="InterPro"/>
</dbReference>
<dbReference type="OrthoDB" id="10263760at2759"/>
<dbReference type="GO" id="GO:0005975">
    <property type="term" value="P:carbohydrate metabolic process"/>
    <property type="evidence" value="ECO:0007669"/>
    <property type="project" value="InterPro"/>
</dbReference>
<dbReference type="PANTHER" id="PTHR11728:SF8">
    <property type="entry name" value="GLYCEROL-3-PHOSPHATE DEHYDROGENASE [NAD(+)]-RELATED"/>
    <property type="match status" value="1"/>
</dbReference>
<dbReference type="Gene3D" id="1.10.1040.10">
    <property type="entry name" value="N-(1-d-carboxylethyl)-l-norvaline Dehydrogenase, domain 2"/>
    <property type="match status" value="1"/>
</dbReference>
<evidence type="ECO:0000313" key="3">
    <source>
        <dbReference type="EMBL" id="VDN25452.1"/>
    </source>
</evidence>
<feature type="domain" description="Glycerol-3-phosphate dehydrogenase NAD-dependent C-terminal" evidence="2">
    <location>
        <begin position="7"/>
        <end position="59"/>
    </location>
</feature>
<gene>
    <name evidence="3" type="ORF">DILT_LOCUS14620</name>
</gene>
<sequence length="75" mass="8259">MLTCTRDVITVEICGALKNILVLAAGIVDGLRLGTNTKSAVIRLGLYEIGQFCQYMYAKYVSSSDLLNIFRICSH</sequence>